<protein>
    <submittedName>
        <fullName evidence="3">Uncharacterized protein</fullName>
    </submittedName>
</protein>
<dbReference type="Proteomes" id="UP001055712">
    <property type="component" value="Unassembled WGS sequence"/>
</dbReference>
<accession>A0A9D4THQ9</accession>
<dbReference type="Gene3D" id="1.10.287.1490">
    <property type="match status" value="1"/>
</dbReference>
<organism evidence="3 4">
    <name type="scientific">Chlorella vulgaris</name>
    <name type="common">Green alga</name>
    <dbReference type="NCBI Taxonomy" id="3077"/>
    <lineage>
        <taxon>Eukaryota</taxon>
        <taxon>Viridiplantae</taxon>
        <taxon>Chlorophyta</taxon>
        <taxon>core chlorophytes</taxon>
        <taxon>Trebouxiophyceae</taxon>
        <taxon>Chlorellales</taxon>
        <taxon>Chlorellaceae</taxon>
        <taxon>Chlorella clade</taxon>
        <taxon>Chlorella</taxon>
    </lineage>
</organism>
<comment type="caution">
    <text evidence="3">The sequence shown here is derived from an EMBL/GenBank/DDBJ whole genome shotgun (WGS) entry which is preliminary data.</text>
</comment>
<evidence type="ECO:0000256" key="1">
    <source>
        <dbReference type="SAM" id="Coils"/>
    </source>
</evidence>
<dbReference type="AlphaFoldDB" id="A0A9D4THQ9"/>
<reference evidence="3" key="2">
    <citation type="submission" date="2020-11" db="EMBL/GenBank/DDBJ databases">
        <authorList>
            <person name="Cecchin M."/>
            <person name="Marcolungo L."/>
            <person name="Rossato M."/>
            <person name="Girolomoni L."/>
            <person name="Cosentino E."/>
            <person name="Cuine S."/>
            <person name="Li-Beisson Y."/>
            <person name="Delledonne M."/>
            <person name="Ballottari M."/>
        </authorList>
    </citation>
    <scope>NUCLEOTIDE SEQUENCE</scope>
    <source>
        <strain evidence="3">211/11P</strain>
        <tissue evidence="3">Whole cell</tissue>
    </source>
</reference>
<proteinExistence type="predicted"/>
<feature type="compositionally biased region" description="Basic and acidic residues" evidence="2">
    <location>
        <begin position="245"/>
        <end position="260"/>
    </location>
</feature>
<gene>
    <name evidence="3" type="ORF">D9Q98_007916</name>
</gene>
<evidence type="ECO:0000256" key="2">
    <source>
        <dbReference type="SAM" id="MobiDB-lite"/>
    </source>
</evidence>
<feature type="region of interest" description="Disordered" evidence="2">
    <location>
        <begin position="39"/>
        <end position="58"/>
    </location>
</feature>
<dbReference type="EMBL" id="SIDB01000011">
    <property type="protein sequence ID" value="KAI3425946.1"/>
    <property type="molecule type" value="Genomic_DNA"/>
</dbReference>
<keyword evidence="1" id="KW-0175">Coiled coil</keyword>
<feature type="region of interest" description="Disordered" evidence="2">
    <location>
        <begin position="245"/>
        <end position="286"/>
    </location>
</feature>
<sequence>MAASHAASLRVCLPADSHGCDDGDTTAVFILHSPRAGCKRQPEYKRGTSRCSGDGGTSANPHNYLLAGGTRALECQRARQQAAQAREQVKGMRSANSQLSGQLARARQEAERETGLLRSELGALAGRFKAEQERLAGLRERLAEECRGRTQLEAAHQERLHDLHKRLQAEHLLRVNAELDAGRAADRASGAAVALKGLQKQVQGAQREAAELREARLEADAAHNKERLQHAGLLAELESLKTAVARERSTREAQQKKSAELEASLRSLSSRSTAMQEELRSAQEAAEAAAAARASAEAAADRHRRDLSAAAEQLACARQGQATAAQQAGQLQEQVEEMEGRAALYIAKEAHYDDLKAEHDEACQLLEQSRDDLAAARAEARSMADQLGSLSRQAARVPTLLGELEQAQDDLREVRGLLVETQNAFKLLMGTVQEKEVEAEAAEAQAVNLGAAVEAARRQQDETAAELEAKDVEVGCLQRELQAVREEVAGWQQRSNQLQDGLDGRDLELARRDLRVKELEDALQQLSGKSGEDAAAAVSERQGLEAAVRQLEGRLGQARMDLARSRDELRGAEQGQVTARAELEAAQQHSAQLRAQLGEEQLRASKLRSELAALSGNYAKDQKQKSGLLADTQARMHAEEAAKLSAQQEARAMRRRVEELEDSLGEASAVATRSQEQVSSSQAALEATRKKMEAYRRENKTLLSSYDQWIKSVVAGRQPVVTASP</sequence>
<dbReference type="OrthoDB" id="7851174at2759"/>
<name>A0A9D4THQ9_CHLVU</name>
<feature type="coiled-coil region" evidence="1">
    <location>
        <begin position="75"/>
        <end position="109"/>
    </location>
</feature>
<feature type="coiled-coil region" evidence="1">
    <location>
        <begin position="643"/>
        <end position="705"/>
    </location>
</feature>
<keyword evidence="4" id="KW-1185">Reference proteome</keyword>
<reference evidence="3" key="1">
    <citation type="journal article" date="2019" name="Plant J.">
        <title>Chlorella vulgaris genome assembly and annotation reveals the molecular basis for metabolic acclimation to high light conditions.</title>
        <authorList>
            <person name="Cecchin M."/>
            <person name="Marcolungo L."/>
            <person name="Rossato M."/>
            <person name="Girolomoni L."/>
            <person name="Cosentino E."/>
            <person name="Cuine S."/>
            <person name="Li-Beisson Y."/>
            <person name="Delledonne M."/>
            <person name="Ballottari M."/>
        </authorList>
    </citation>
    <scope>NUCLEOTIDE SEQUENCE</scope>
    <source>
        <strain evidence="3">211/11P</strain>
    </source>
</reference>
<evidence type="ECO:0000313" key="4">
    <source>
        <dbReference type="Proteomes" id="UP001055712"/>
    </source>
</evidence>
<feature type="compositionally biased region" description="Low complexity" evidence="2">
    <location>
        <begin position="261"/>
        <end position="272"/>
    </location>
</feature>
<evidence type="ECO:0000313" key="3">
    <source>
        <dbReference type="EMBL" id="KAI3425946.1"/>
    </source>
</evidence>